<evidence type="ECO:0000313" key="2">
    <source>
        <dbReference type="EMBL" id="SUA79475.1"/>
    </source>
</evidence>
<organism evidence="2 3">
    <name type="scientific">Nocardia otitidiscaviarum</name>
    <dbReference type="NCBI Taxonomy" id="1823"/>
    <lineage>
        <taxon>Bacteria</taxon>
        <taxon>Bacillati</taxon>
        <taxon>Actinomycetota</taxon>
        <taxon>Actinomycetes</taxon>
        <taxon>Mycobacteriales</taxon>
        <taxon>Nocardiaceae</taxon>
        <taxon>Nocardia</taxon>
    </lineage>
</organism>
<dbReference type="PROSITE" id="PS51318">
    <property type="entry name" value="TAT"/>
    <property type="match status" value="1"/>
</dbReference>
<dbReference type="AlphaFoldDB" id="A0A378YQJ7"/>
<keyword evidence="3" id="KW-1185">Reference proteome</keyword>
<proteinExistence type="predicted"/>
<feature type="region of interest" description="Disordered" evidence="1">
    <location>
        <begin position="1"/>
        <end position="27"/>
    </location>
</feature>
<reference evidence="2 3" key="1">
    <citation type="submission" date="2018-06" db="EMBL/GenBank/DDBJ databases">
        <authorList>
            <consortium name="Pathogen Informatics"/>
            <person name="Doyle S."/>
        </authorList>
    </citation>
    <scope>NUCLEOTIDE SEQUENCE [LARGE SCALE GENOMIC DNA]</scope>
    <source>
        <strain evidence="2 3">NCTC1934</strain>
    </source>
</reference>
<dbReference type="Proteomes" id="UP000255467">
    <property type="component" value="Unassembled WGS sequence"/>
</dbReference>
<sequence length="188" mass="18927">MPSSLRRHAADLTVHSDRSTPCPSSPSFTLDRRGLLRLAGGGALAVTAVGAVAGCAQETPVAPDPLVAQETSARADAVAATAAIAALPERAAALRTVADQRTAHADALRTEIDRVIGVYGDGTTPAHRTPPVTPTAPATPPALTELRTALTDSQRSAAELAATLSGYRAALLASISAACATHAGVLLA</sequence>
<feature type="compositionally biased region" description="Basic and acidic residues" evidence="1">
    <location>
        <begin position="8"/>
        <end position="18"/>
    </location>
</feature>
<gene>
    <name evidence="2" type="ORF">NCTC1934_03807</name>
</gene>
<evidence type="ECO:0000256" key="1">
    <source>
        <dbReference type="SAM" id="MobiDB-lite"/>
    </source>
</evidence>
<dbReference type="EMBL" id="UGRY01000002">
    <property type="protein sequence ID" value="SUA79475.1"/>
    <property type="molecule type" value="Genomic_DNA"/>
</dbReference>
<name>A0A378YQJ7_9NOCA</name>
<dbReference type="RefSeq" id="WP_255222187.1">
    <property type="nucleotide sequence ID" value="NZ_UGRY01000002.1"/>
</dbReference>
<evidence type="ECO:0000313" key="3">
    <source>
        <dbReference type="Proteomes" id="UP000255467"/>
    </source>
</evidence>
<dbReference type="InterPro" id="IPR006311">
    <property type="entry name" value="TAT_signal"/>
</dbReference>
<protein>
    <submittedName>
        <fullName evidence="2">Uncharacterized protein</fullName>
    </submittedName>
</protein>
<dbReference type="STRING" id="1406858.GCA_000710895_03202"/>
<accession>A0A378YQJ7</accession>